<dbReference type="Gene3D" id="3.90.1150.10">
    <property type="entry name" value="Aspartate Aminotransferase, domain 1"/>
    <property type="match status" value="1"/>
</dbReference>
<dbReference type="GO" id="GO:0008483">
    <property type="term" value="F:transaminase activity"/>
    <property type="evidence" value="ECO:0007669"/>
    <property type="project" value="UniProtKB-KW"/>
</dbReference>
<dbReference type="InterPro" id="IPR015422">
    <property type="entry name" value="PyrdxlP-dep_Trfase_small"/>
</dbReference>
<evidence type="ECO:0000256" key="6">
    <source>
        <dbReference type="RuleBase" id="RU004508"/>
    </source>
</evidence>
<dbReference type="Gene3D" id="3.40.640.10">
    <property type="entry name" value="Type I PLP-dependent aspartate aminotransferase-like (Major domain)"/>
    <property type="match status" value="1"/>
</dbReference>
<comment type="similarity">
    <text evidence="5">Belongs to the DegT/DnrJ/EryC1 family. L-glutamine:2-deoxy-scyllo-inosose/scyllo-inosose aminotransferase subfamily.</text>
</comment>
<comment type="cofactor">
    <cofactor evidence="1">
        <name>pyridoxal 5'-phosphate</name>
        <dbReference type="ChEBI" id="CHEBI:597326"/>
    </cofactor>
</comment>
<evidence type="ECO:0000256" key="2">
    <source>
        <dbReference type="ARBA" id="ARBA00022576"/>
    </source>
</evidence>
<evidence type="ECO:0000256" key="7">
    <source>
        <dbReference type="SAM" id="MobiDB-lite"/>
    </source>
</evidence>
<dbReference type="PANTHER" id="PTHR30244">
    <property type="entry name" value="TRANSAMINASE"/>
    <property type="match status" value="1"/>
</dbReference>
<keyword evidence="9" id="KW-1185">Reference proteome</keyword>
<dbReference type="InterPro" id="IPR015424">
    <property type="entry name" value="PyrdxlP-dep_Trfase"/>
</dbReference>
<dbReference type="PANTHER" id="PTHR30244:SF34">
    <property type="entry name" value="DTDP-4-AMINO-4,6-DIDEOXYGALACTOSE TRANSAMINASE"/>
    <property type="match status" value="1"/>
</dbReference>
<evidence type="ECO:0000313" key="8">
    <source>
        <dbReference type="EMBL" id="AXG79238.1"/>
    </source>
</evidence>
<protein>
    <submittedName>
        <fullName evidence="8">Aminotransferase class I/II-fold pyridoxal phosphate-dependent enzyme</fullName>
    </submittedName>
</protein>
<dbReference type="EMBL" id="CP031194">
    <property type="protein sequence ID" value="AXG79238.1"/>
    <property type="molecule type" value="Genomic_DNA"/>
</dbReference>
<name>A0A345HRB4_9ACTN</name>
<dbReference type="GO" id="GO:0000271">
    <property type="term" value="P:polysaccharide biosynthetic process"/>
    <property type="evidence" value="ECO:0007669"/>
    <property type="project" value="TreeGrafter"/>
</dbReference>
<dbReference type="OrthoDB" id="9804264at2"/>
<proteinExistence type="inferred from homology"/>
<accession>A0A345HRB4</accession>
<dbReference type="AlphaFoldDB" id="A0A345HRB4"/>
<feature type="region of interest" description="Disordered" evidence="7">
    <location>
        <begin position="1"/>
        <end position="85"/>
    </location>
</feature>
<dbReference type="Pfam" id="PF01041">
    <property type="entry name" value="DegT_DnrJ_EryC1"/>
    <property type="match status" value="1"/>
</dbReference>
<keyword evidence="4 6" id="KW-0663">Pyridoxal phosphate</keyword>
<evidence type="ECO:0000256" key="5">
    <source>
        <dbReference type="ARBA" id="ARBA00038398"/>
    </source>
</evidence>
<organism evidence="8 9">
    <name type="scientific">Streptomyces paludis</name>
    <dbReference type="NCBI Taxonomy" id="2282738"/>
    <lineage>
        <taxon>Bacteria</taxon>
        <taxon>Bacillati</taxon>
        <taxon>Actinomycetota</taxon>
        <taxon>Actinomycetes</taxon>
        <taxon>Kitasatosporales</taxon>
        <taxon>Streptomycetaceae</taxon>
        <taxon>Streptomyces</taxon>
    </lineage>
</organism>
<keyword evidence="3 8" id="KW-0808">Transferase</keyword>
<dbReference type="InterPro" id="IPR000653">
    <property type="entry name" value="DegT/StrS_aminotransferase"/>
</dbReference>
<dbReference type="SUPFAM" id="SSF53383">
    <property type="entry name" value="PLP-dependent transferases"/>
    <property type="match status" value="1"/>
</dbReference>
<keyword evidence="2 8" id="KW-0032">Aminotransferase</keyword>
<dbReference type="KEGG" id="spad:DVK44_18000"/>
<feature type="compositionally biased region" description="Pro residues" evidence="7">
    <location>
        <begin position="1"/>
        <end position="21"/>
    </location>
</feature>
<dbReference type="GO" id="GO:0030170">
    <property type="term" value="F:pyridoxal phosphate binding"/>
    <property type="evidence" value="ECO:0007669"/>
    <property type="project" value="TreeGrafter"/>
</dbReference>
<gene>
    <name evidence="8" type="ORF">DVK44_18000</name>
</gene>
<feature type="compositionally biased region" description="Basic and acidic residues" evidence="7">
    <location>
        <begin position="57"/>
        <end position="67"/>
    </location>
</feature>
<evidence type="ECO:0000256" key="4">
    <source>
        <dbReference type="ARBA" id="ARBA00022898"/>
    </source>
</evidence>
<reference evidence="9" key="1">
    <citation type="submission" date="2018-07" db="EMBL/GenBank/DDBJ databases">
        <authorList>
            <person name="Zhao J."/>
        </authorList>
    </citation>
    <scope>NUCLEOTIDE SEQUENCE [LARGE SCALE GENOMIC DNA]</scope>
    <source>
        <strain evidence="9">GSSD-12</strain>
    </source>
</reference>
<evidence type="ECO:0000256" key="3">
    <source>
        <dbReference type="ARBA" id="ARBA00022679"/>
    </source>
</evidence>
<evidence type="ECO:0000256" key="1">
    <source>
        <dbReference type="ARBA" id="ARBA00001933"/>
    </source>
</evidence>
<evidence type="ECO:0000313" key="9">
    <source>
        <dbReference type="Proteomes" id="UP000253868"/>
    </source>
</evidence>
<sequence length="465" mass="49427">MPSTPPSWTPPSPLSPLPPATMPWARWRRRTRVPPSCTRCRPASTRPRRSLSTFATDHPDSPKEHRTMPLALLDGPPTRTRPFAPWPSVNTATRKALVAAHDSGTWWQNGNSAAEELEAWLEAEFERRAIAVSSGTAALGLALAALGIGRGDEVLVPACTFVSSAAAVSARGAVPIPVDITSDTLTLDAGIAETAVTSRTRAIVPVHLAGHPADLTAITALARRHHLAIIEDAAQTVAASWAGTRVGTATDATILSFQAAKLLPGGDGGALLLRDEQTARRAERLANCGRPRGSSAYDHELLGSNARISVFAAALVLAHTRTYEHMWRAREGQWHALAEALVGQGHGGLLAEPHPEATRHDHYAVLVRLPASLTERGVRASTLAAALAAEGIPSRTLFPPWQATPAYRDDPQVNAVPTPRAVEVAATTVALPHQLLLDPYFPTQTAAALTKIIAAGDDLIAWQQV</sequence>
<dbReference type="Proteomes" id="UP000253868">
    <property type="component" value="Chromosome"/>
</dbReference>
<dbReference type="InterPro" id="IPR015421">
    <property type="entry name" value="PyrdxlP-dep_Trfase_major"/>
</dbReference>